<evidence type="ECO:0000313" key="3">
    <source>
        <dbReference type="Proteomes" id="UP001189429"/>
    </source>
</evidence>
<dbReference type="Proteomes" id="UP001189429">
    <property type="component" value="Unassembled WGS sequence"/>
</dbReference>
<feature type="region of interest" description="Disordered" evidence="1">
    <location>
        <begin position="163"/>
        <end position="187"/>
    </location>
</feature>
<dbReference type="EMBL" id="CAUYUJ010004858">
    <property type="protein sequence ID" value="CAK0811249.1"/>
    <property type="molecule type" value="Genomic_DNA"/>
</dbReference>
<proteinExistence type="predicted"/>
<name>A0ABN9QXZ8_9DINO</name>
<feature type="compositionally biased region" description="Polar residues" evidence="1">
    <location>
        <begin position="28"/>
        <end position="39"/>
    </location>
</feature>
<gene>
    <name evidence="2" type="ORF">PCOR1329_LOCUS15928</name>
</gene>
<protein>
    <recommendedName>
        <fullName evidence="4">C3H1-type domain-containing protein</fullName>
    </recommendedName>
</protein>
<feature type="region of interest" description="Disordered" evidence="1">
    <location>
        <begin position="1"/>
        <end position="57"/>
    </location>
</feature>
<sequence>MSGRSAAGPEVSSVVSEALAPGVDKSPGSGTTARGSQLSAGLAGARDCPSEAPSSLAGNISESEFVSSVGSVDSVSTGRSVSNGSSILVSKISDGRRIGHGMTDEQLMELVPRSVDGDAMSLGSVGHEIGRCNAPCVYAQTPRARCPSGLRCNFCHFPHTPGRNPARLPRRLSDSSPNGASEPTLSI</sequence>
<feature type="compositionally biased region" description="Polar residues" evidence="1">
    <location>
        <begin position="174"/>
        <end position="187"/>
    </location>
</feature>
<organism evidence="2 3">
    <name type="scientific">Prorocentrum cordatum</name>
    <dbReference type="NCBI Taxonomy" id="2364126"/>
    <lineage>
        <taxon>Eukaryota</taxon>
        <taxon>Sar</taxon>
        <taxon>Alveolata</taxon>
        <taxon>Dinophyceae</taxon>
        <taxon>Prorocentrales</taxon>
        <taxon>Prorocentraceae</taxon>
        <taxon>Prorocentrum</taxon>
    </lineage>
</organism>
<evidence type="ECO:0000256" key="1">
    <source>
        <dbReference type="SAM" id="MobiDB-lite"/>
    </source>
</evidence>
<comment type="caution">
    <text evidence="2">The sequence shown here is derived from an EMBL/GenBank/DDBJ whole genome shotgun (WGS) entry which is preliminary data.</text>
</comment>
<keyword evidence="3" id="KW-1185">Reference proteome</keyword>
<reference evidence="2" key="1">
    <citation type="submission" date="2023-10" db="EMBL/GenBank/DDBJ databases">
        <authorList>
            <person name="Chen Y."/>
            <person name="Shah S."/>
            <person name="Dougan E. K."/>
            <person name="Thang M."/>
            <person name="Chan C."/>
        </authorList>
    </citation>
    <scope>NUCLEOTIDE SEQUENCE [LARGE SCALE GENOMIC DNA]</scope>
</reference>
<accession>A0ABN9QXZ8</accession>
<evidence type="ECO:0000313" key="2">
    <source>
        <dbReference type="EMBL" id="CAK0811249.1"/>
    </source>
</evidence>
<evidence type="ECO:0008006" key="4">
    <source>
        <dbReference type="Google" id="ProtNLM"/>
    </source>
</evidence>